<dbReference type="GO" id="GO:0003700">
    <property type="term" value="F:DNA-binding transcription factor activity"/>
    <property type="evidence" value="ECO:0007669"/>
    <property type="project" value="InterPro"/>
</dbReference>
<evidence type="ECO:0000256" key="1">
    <source>
        <dbReference type="ARBA" id="ARBA00023015"/>
    </source>
</evidence>
<name>A0A7Z0WE24_9PSEU</name>
<comment type="caution">
    <text evidence="5">The sequence shown here is derived from an EMBL/GenBank/DDBJ whole genome shotgun (WGS) entry which is preliminary data.</text>
</comment>
<dbReference type="PRINTS" id="PR00035">
    <property type="entry name" value="HTHGNTR"/>
</dbReference>
<dbReference type="PROSITE" id="PS50949">
    <property type="entry name" value="HTH_GNTR"/>
    <property type="match status" value="1"/>
</dbReference>
<dbReference type="Gene3D" id="1.10.10.10">
    <property type="entry name" value="Winged helix-like DNA-binding domain superfamily/Winged helix DNA-binding domain"/>
    <property type="match status" value="1"/>
</dbReference>
<dbReference type="OrthoDB" id="8680240at2"/>
<feature type="domain" description="HTH gntR-type" evidence="4">
    <location>
        <begin position="13"/>
        <end position="80"/>
    </location>
</feature>
<reference evidence="5 6" key="1">
    <citation type="submission" date="2016-12" db="EMBL/GenBank/DDBJ databases">
        <title>The draft genome sequence of Actinophytocola xinjiangensis.</title>
        <authorList>
            <person name="Wang W."/>
            <person name="Yuan L."/>
        </authorList>
    </citation>
    <scope>NUCLEOTIDE SEQUENCE [LARGE SCALE GENOMIC DNA]</scope>
    <source>
        <strain evidence="5 6">CGMCC 4.4663</strain>
    </source>
</reference>
<dbReference type="Proteomes" id="UP000185696">
    <property type="component" value="Unassembled WGS sequence"/>
</dbReference>
<dbReference type="SMART" id="SM00345">
    <property type="entry name" value="HTH_GNTR"/>
    <property type="match status" value="1"/>
</dbReference>
<proteinExistence type="predicted"/>
<protein>
    <recommendedName>
        <fullName evidence="4">HTH gntR-type domain-containing protein</fullName>
    </recommendedName>
</protein>
<sequence length="237" mass="26423">MARRSRIEVARGGSVRDQVYALIRQAIVSLDLVPGQALSENELAGEYGVSRTPVREALIRLADDGLVEVVPQLRTFVSRINPRDVREAQFIRETLELASLPDFAKHATDSDALALRGLLDAQRAAAADGDQHRWFALDEDLHLSLLEIAGHHGVWPVVQSAKAHLDRVRMLSLPEPTLRAELTGQHADIVEHLFAGRPERARAVMAEHLRLVLDHLVAFEQRHPDYFVPDDGHQPGH</sequence>
<dbReference type="Pfam" id="PF00392">
    <property type="entry name" value="GntR"/>
    <property type="match status" value="1"/>
</dbReference>
<dbReference type="Gene3D" id="1.20.120.530">
    <property type="entry name" value="GntR ligand-binding domain-like"/>
    <property type="match status" value="1"/>
</dbReference>
<dbReference type="InterPro" id="IPR011711">
    <property type="entry name" value="GntR_C"/>
</dbReference>
<evidence type="ECO:0000313" key="5">
    <source>
        <dbReference type="EMBL" id="OLF05167.1"/>
    </source>
</evidence>
<dbReference type="InterPro" id="IPR000524">
    <property type="entry name" value="Tscrpt_reg_HTH_GntR"/>
</dbReference>
<dbReference type="CDD" id="cd07377">
    <property type="entry name" value="WHTH_GntR"/>
    <property type="match status" value="1"/>
</dbReference>
<dbReference type="SUPFAM" id="SSF46785">
    <property type="entry name" value="Winged helix' DNA-binding domain"/>
    <property type="match status" value="1"/>
</dbReference>
<keyword evidence="3" id="KW-0804">Transcription</keyword>
<dbReference type="InterPro" id="IPR036388">
    <property type="entry name" value="WH-like_DNA-bd_sf"/>
</dbReference>
<dbReference type="RefSeq" id="WP_075137789.1">
    <property type="nucleotide sequence ID" value="NZ_MSIF01000032.1"/>
</dbReference>
<keyword evidence="6" id="KW-1185">Reference proteome</keyword>
<dbReference type="PANTHER" id="PTHR43537">
    <property type="entry name" value="TRANSCRIPTIONAL REGULATOR, GNTR FAMILY"/>
    <property type="match status" value="1"/>
</dbReference>
<evidence type="ECO:0000256" key="3">
    <source>
        <dbReference type="ARBA" id="ARBA00023163"/>
    </source>
</evidence>
<dbReference type="SUPFAM" id="SSF48008">
    <property type="entry name" value="GntR ligand-binding domain-like"/>
    <property type="match status" value="1"/>
</dbReference>
<gene>
    <name evidence="5" type="ORF">BLA60_37235</name>
</gene>
<dbReference type="SMART" id="SM00895">
    <property type="entry name" value="FCD"/>
    <property type="match status" value="1"/>
</dbReference>
<keyword evidence="2" id="KW-0238">DNA-binding</keyword>
<organism evidence="5 6">
    <name type="scientific">Actinophytocola xinjiangensis</name>
    <dbReference type="NCBI Taxonomy" id="485602"/>
    <lineage>
        <taxon>Bacteria</taxon>
        <taxon>Bacillati</taxon>
        <taxon>Actinomycetota</taxon>
        <taxon>Actinomycetes</taxon>
        <taxon>Pseudonocardiales</taxon>
        <taxon>Pseudonocardiaceae</taxon>
    </lineage>
</organism>
<accession>A0A7Z0WE24</accession>
<dbReference type="GO" id="GO:0003677">
    <property type="term" value="F:DNA binding"/>
    <property type="evidence" value="ECO:0007669"/>
    <property type="project" value="UniProtKB-KW"/>
</dbReference>
<dbReference type="AlphaFoldDB" id="A0A7Z0WE24"/>
<keyword evidence="1" id="KW-0805">Transcription regulation</keyword>
<evidence type="ECO:0000256" key="2">
    <source>
        <dbReference type="ARBA" id="ARBA00023125"/>
    </source>
</evidence>
<dbReference type="InterPro" id="IPR008920">
    <property type="entry name" value="TF_FadR/GntR_C"/>
</dbReference>
<dbReference type="Pfam" id="PF07729">
    <property type="entry name" value="FCD"/>
    <property type="match status" value="1"/>
</dbReference>
<dbReference type="PANTHER" id="PTHR43537:SF45">
    <property type="entry name" value="GNTR FAMILY REGULATORY PROTEIN"/>
    <property type="match status" value="1"/>
</dbReference>
<dbReference type="InterPro" id="IPR036390">
    <property type="entry name" value="WH_DNA-bd_sf"/>
</dbReference>
<evidence type="ECO:0000259" key="4">
    <source>
        <dbReference type="PROSITE" id="PS50949"/>
    </source>
</evidence>
<dbReference type="EMBL" id="MSIF01000032">
    <property type="protein sequence ID" value="OLF05167.1"/>
    <property type="molecule type" value="Genomic_DNA"/>
</dbReference>
<evidence type="ECO:0000313" key="6">
    <source>
        <dbReference type="Proteomes" id="UP000185696"/>
    </source>
</evidence>